<reference evidence="2" key="1">
    <citation type="submission" date="2022-03" db="EMBL/GenBank/DDBJ databases">
        <authorList>
            <person name="Martin C."/>
        </authorList>
    </citation>
    <scope>NUCLEOTIDE SEQUENCE</scope>
</reference>
<dbReference type="PROSITE" id="PS50181">
    <property type="entry name" value="FBOX"/>
    <property type="match status" value="1"/>
</dbReference>
<dbReference type="SMART" id="SM00256">
    <property type="entry name" value="FBOX"/>
    <property type="match status" value="1"/>
</dbReference>
<comment type="caution">
    <text evidence="2">The sequence shown here is derived from an EMBL/GenBank/DDBJ whole genome shotgun (WGS) entry which is preliminary data.</text>
</comment>
<dbReference type="AlphaFoldDB" id="A0A8J1Y2H0"/>
<evidence type="ECO:0000313" key="2">
    <source>
        <dbReference type="EMBL" id="CAH1781423.1"/>
    </source>
</evidence>
<gene>
    <name evidence="2" type="ORF">OFUS_LOCUS8003</name>
</gene>
<sequence>ESVKMASLIPENGVVFDYSSQAPSPCKDFCQILITKKEVIFRLWKISPRVEGKFPPTEIRGPYEDFEYDERLQSEIHRVFGKGMVEYVHGITQGRLDYLPRLENDIALRIIRFLELEDIAHLAQVSKHFRDLCSSNELWEKIYIDSSETPVTDELRDLAEKEGWKKLFFTNKLQLQVQLRRQARKRKLSEKGEGLVPEEAFMTENTDE</sequence>
<dbReference type="Pfam" id="PF12937">
    <property type="entry name" value="F-box-like"/>
    <property type="match status" value="1"/>
</dbReference>
<feature type="non-terminal residue" evidence="2">
    <location>
        <position position="208"/>
    </location>
</feature>
<dbReference type="InterPro" id="IPR036047">
    <property type="entry name" value="F-box-like_dom_sf"/>
</dbReference>
<dbReference type="CDD" id="cd22106">
    <property type="entry name" value="F-box_FBXO36"/>
    <property type="match status" value="1"/>
</dbReference>
<organism evidence="2 3">
    <name type="scientific">Owenia fusiformis</name>
    <name type="common">Polychaete worm</name>
    <dbReference type="NCBI Taxonomy" id="6347"/>
    <lineage>
        <taxon>Eukaryota</taxon>
        <taxon>Metazoa</taxon>
        <taxon>Spiralia</taxon>
        <taxon>Lophotrochozoa</taxon>
        <taxon>Annelida</taxon>
        <taxon>Polychaeta</taxon>
        <taxon>Sedentaria</taxon>
        <taxon>Canalipalpata</taxon>
        <taxon>Sabellida</taxon>
        <taxon>Oweniida</taxon>
        <taxon>Oweniidae</taxon>
        <taxon>Owenia</taxon>
    </lineage>
</organism>
<dbReference type="OrthoDB" id="3219396at2759"/>
<protein>
    <submittedName>
        <fullName evidence="2">Uncharacterized protein</fullName>
    </submittedName>
</protein>
<dbReference type="Gene3D" id="1.20.1280.50">
    <property type="match status" value="1"/>
</dbReference>
<keyword evidence="3" id="KW-1185">Reference proteome</keyword>
<proteinExistence type="predicted"/>
<name>A0A8J1Y2H0_OWEFU</name>
<dbReference type="EMBL" id="CAIIXF020000004">
    <property type="protein sequence ID" value="CAH1781423.1"/>
    <property type="molecule type" value="Genomic_DNA"/>
</dbReference>
<feature type="region of interest" description="Disordered" evidence="1">
    <location>
        <begin position="188"/>
        <end position="208"/>
    </location>
</feature>
<dbReference type="InterPro" id="IPR001810">
    <property type="entry name" value="F-box_dom"/>
</dbReference>
<dbReference type="Proteomes" id="UP000749559">
    <property type="component" value="Unassembled WGS sequence"/>
</dbReference>
<evidence type="ECO:0000256" key="1">
    <source>
        <dbReference type="SAM" id="MobiDB-lite"/>
    </source>
</evidence>
<dbReference type="SUPFAM" id="SSF81383">
    <property type="entry name" value="F-box domain"/>
    <property type="match status" value="1"/>
</dbReference>
<evidence type="ECO:0000313" key="3">
    <source>
        <dbReference type="Proteomes" id="UP000749559"/>
    </source>
</evidence>
<accession>A0A8J1Y2H0</accession>